<dbReference type="InterPro" id="IPR008979">
    <property type="entry name" value="Galactose-bd-like_sf"/>
</dbReference>
<keyword evidence="3 4" id="KW-0326">Glycosidase</keyword>
<dbReference type="InterPro" id="IPR006101">
    <property type="entry name" value="Glyco_hydro_2"/>
</dbReference>
<dbReference type="InterPro" id="IPR017853">
    <property type="entry name" value="GH"/>
</dbReference>
<dbReference type="SUPFAM" id="SSF49785">
    <property type="entry name" value="Galactose-binding domain-like"/>
    <property type="match status" value="1"/>
</dbReference>
<dbReference type="Pfam" id="PF02837">
    <property type="entry name" value="Glyco_hydro_2_N"/>
    <property type="match status" value="1"/>
</dbReference>
<dbReference type="InterPro" id="IPR013783">
    <property type="entry name" value="Ig-like_fold"/>
</dbReference>
<dbReference type="RefSeq" id="WP_271715341.1">
    <property type="nucleotide sequence ID" value="NZ_AP024169.1"/>
</dbReference>
<dbReference type="SUPFAM" id="SSF51445">
    <property type="entry name" value="(Trans)glycosidases"/>
    <property type="match status" value="1"/>
</dbReference>
<dbReference type="InterPro" id="IPR006104">
    <property type="entry name" value="Glyco_hydro_2_N"/>
</dbReference>
<dbReference type="PANTHER" id="PTHR42732:SF1">
    <property type="entry name" value="BETA-MANNOSIDASE"/>
    <property type="match status" value="1"/>
</dbReference>
<evidence type="ECO:0000313" key="9">
    <source>
        <dbReference type="Proteomes" id="UP000595897"/>
    </source>
</evidence>
<dbReference type="InterPro" id="IPR006102">
    <property type="entry name" value="Ig-like_GH2"/>
</dbReference>
<evidence type="ECO:0000256" key="2">
    <source>
        <dbReference type="ARBA" id="ARBA00022801"/>
    </source>
</evidence>
<dbReference type="Pfam" id="PF00703">
    <property type="entry name" value="Glyco_hydro_2"/>
    <property type="match status" value="1"/>
</dbReference>
<feature type="domain" description="Glycoside hydrolase family 2 immunoglobulin-like beta-sandwich" evidence="5">
    <location>
        <begin position="157"/>
        <end position="277"/>
    </location>
</feature>
<keyword evidence="9" id="KW-1185">Reference proteome</keyword>
<evidence type="ECO:0000259" key="5">
    <source>
        <dbReference type="Pfam" id="PF00703"/>
    </source>
</evidence>
<dbReference type="Gene3D" id="2.60.40.10">
    <property type="entry name" value="Immunoglobulins"/>
    <property type="match status" value="2"/>
</dbReference>
<dbReference type="InterPro" id="IPR023230">
    <property type="entry name" value="Glyco_hydro_2_CS"/>
</dbReference>
<dbReference type="InterPro" id="IPR023232">
    <property type="entry name" value="Glyco_hydro_2_AS"/>
</dbReference>
<evidence type="ECO:0000259" key="6">
    <source>
        <dbReference type="Pfam" id="PF02836"/>
    </source>
</evidence>
<sequence>MRLYWNEDWGYTPIFTEKLFDPSYGKGIIEVVRLPHSNVTMPYHYFDETCYQIISGYRKVFFAEEAWKKKKIFITFEGVAHVATIYLNGTQIAEHKGGYTAFTVDLSDHIRFGEVNVLVVQVDSRESLNIPPFGNVIDYMTYGGIYRQVYLEVKENVYIEDVFVKTKDNLQERKRLNTQVTISSQKEVSVKQVLMDVTKLEELSMEELLSIEVTDPRLHVMGKASLDSVASSAIDIQMQDLCVKLWSPEQPKLYVLRTEVYVGETKVDSKVTRIAFREARFAKDGFYLNGSKYKIRGLNRHQSYPYVGYAMPSSAQINDVHILKHELHVNAVRTSHYPQDQAFLDACDEQGLLVFTELPGWQHIGDEAWKEVAVDSLKEMILQNRNHPSIILWGVRINESQDDDAFYEKTNALAHELDPTRQTGGVRFLQKSNLLEDVYTYNDFLHNGTNPGVEEKKKVTPDENKGYLISEYNGHMFPTKAFDGEEHRLEHALRHARVVDAYYGQHDIAGGFAWCMFDYNTHQDFGSGDRICYHGVLDMFRNPKLAAAVYSSQSDEDVVLEISSSMDIGEHPACNIGTVYAFTNADSVRVYKNDEYVREFYPDREMYHNMPHPPILIDDFVGELMEKGEGFSKSSSDQIKEVLFAVTKYGQNSLPFSYKLKMLKVMLKNKLKVEDGINLYYKYIGNWGGKVTRYRFEAMKDGKVVKTVIKEPVTKLELAAKVDKTILTPGATYDVSTVRLQMKDQNGNQLPYYQEPLMLKVSGPLEIIGPKIISLKGGMGGTFIKTTGEPGEGTLSIYGEKIEKVEIAYQIK</sequence>
<evidence type="ECO:0000256" key="4">
    <source>
        <dbReference type="RuleBase" id="RU361154"/>
    </source>
</evidence>
<dbReference type="PANTHER" id="PTHR42732">
    <property type="entry name" value="BETA-GALACTOSIDASE"/>
    <property type="match status" value="1"/>
</dbReference>
<feature type="domain" description="Glycoside hydrolase family 2 catalytic" evidence="6">
    <location>
        <begin position="283"/>
        <end position="551"/>
    </location>
</feature>
<feature type="domain" description="Glycosyl hydrolases family 2 sugar binding" evidence="7">
    <location>
        <begin position="53"/>
        <end position="151"/>
    </location>
</feature>
<dbReference type="InterPro" id="IPR036156">
    <property type="entry name" value="Beta-gal/glucu_dom_sf"/>
</dbReference>
<dbReference type="InterPro" id="IPR006103">
    <property type="entry name" value="Glyco_hydro_2_cat"/>
</dbReference>
<dbReference type="PROSITE" id="PS00608">
    <property type="entry name" value="GLYCOSYL_HYDROL_F2_2"/>
    <property type="match status" value="1"/>
</dbReference>
<dbReference type="GO" id="GO:0005975">
    <property type="term" value="P:carbohydrate metabolic process"/>
    <property type="evidence" value="ECO:0007669"/>
    <property type="project" value="InterPro"/>
</dbReference>
<dbReference type="Gene3D" id="2.60.120.260">
    <property type="entry name" value="Galactose-binding domain-like"/>
    <property type="match status" value="1"/>
</dbReference>
<evidence type="ECO:0000313" key="8">
    <source>
        <dbReference type="EMBL" id="BCN30094.1"/>
    </source>
</evidence>
<dbReference type="AlphaFoldDB" id="A0A7R7ICM6"/>
<protein>
    <submittedName>
        <fullName evidence="8">Beta-D-galactosidase</fullName>
    </submittedName>
</protein>
<organism evidence="8 9">
    <name type="scientific">Anaeromicropila herbilytica</name>
    <dbReference type="NCBI Taxonomy" id="2785025"/>
    <lineage>
        <taxon>Bacteria</taxon>
        <taxon>Bacillati</taxon>
        <taxon>Bacillota</taxon>
        <taxon>Clostridia</taxon>
        <taxon>Lachnospirales</taxon>
        <taxon>Lachnospiraceae</taxon>
        <taxon>Anaeromicropila</taxon>
    </lineage>
</organism>
<reference evidence="8 9" key="1">
    <citation type="submission" date="2020-11" db="EMBL/GenBank/DDBJ databases">
        <title>Draft genome sequencing of a Lachnospiraceae strain isolated from anoxic soil subjected to BSD treatment.</title>
        <authorList>
            <person name="Uek A."/>
            <person name="Tonouchi A."/>
        </authorList>
    </citation>
    <scope>NUCLEOTIDE SEQUENCE [LARGE SCALE GENOMIC DNA]</scope>
    <source>
        <strain evidence="8 9">TB5</strain>
    </source>
</reference>
<dbReference type="PRINTS" id="PR00132">
    <property type="entry name" value="GLHYDRLASE2"/>
</dbReference>
<evidence type="ECO:0000256" key="3">
    <source>
        <dbReference type="ARBA" id="ARBA00023295"/>
    </source>
</evidence>
<dbReference type="Gene3D" id="3.20.20.80">
    <property type="entry name" value="Glycosidases"/>
    <property type="match status" value="1"/>
</dbReference>
<accession>A0A7R7ICM6</accession>
<gene>
    <name evidence="8" type="ORF">bsdtb5_13890</name>
</gene>
<dbReference type="Proteomes" id="UP000595897">
    <property type="component" value="Chromosome"/>
</dbReference>
<dbReference type="SUPFAM" id="SSF49303">
    <property type="entry name" value="beta-Galactosidase/glucuronidase domain"/>
    <property type="match status" value="1"/>
</dbReference>
<dbReference type="InterPro" id="IPR051913">
    <property type="entry name" value="GH2_Domain-Containing"/>
</dbReference>
<proteinExistence type="inferred from homology"/>
<keyword evidence="2 4" id="KW-0378">Hydrolase</keyword>
<dbReference type="Pfam" id="PF02836">
    <property type="entry name" value="Glyco_hydro_2_C"/>
    <property type="match status" value="1"/>
</dbReference>
<comment type="similarity">
    <text evidence="1 4">Belongs to the glycosyl hydrolase 2 family.</text>
</comment>
<dbReference type="PROSITE" id="PS00719">
    <property type="entry name" value="GLYCOSYL_HYDROL_F2_1"/>
    <property type="match status" value="1"/>
</dbReference>
<evidence type="ECO:0000259" key="7">
    <source>
        <dbReference type="Pfam" id="PF02837"/>
    </source>
</evidence>
<dbReference type="GO" id="GO:0004553">
    <property type="term" value="F:hydrolase activity, hydrolyzing O-glycosyl compounds"/>
    <property type="evidence" value="ECO:0007669"/>
    <property type="project" value="InterPro"/>
</dbReference>
<name>A0A7R7ICM6_9FIRM</name>
<dbReference type="EMBL" id="AP024169">
    <property type="protein sequence ID" value="BCN30094.1"/>
    <property type="molecule type" value="Genomic_DNA"/>
</dbReference>
<dbReference type="KEGG" id="ahb:bsdtb5_13890"/>
<evidence type="ECO:0000256" key="1">
    <source>
        <dbReference type="ARBA" id="ARBA00007401"/>
    </source>
</evidence>